<evidence type="ECO:0000256" key="3">
    <source>
        <dbReference type="ARBA" id="ARBA00022490"/>
    </source>
</evidence>
<sequence length="374" mass="41428">MKFSCNQDTFSKYLNILSRVVSSKPGLPILNNIFLKTEKGKLIMKATDLELSITTWIGSDVEDEGKITLPAKQLSEFVNSIPEEIVNVEVEKQNFNISTSNNSASFNTMPSDDFPTIPDVGSKEDPFIQINSADLVMAINRVAFAAATDDIKPVLTGVKVEIDEDGVSFVATDGLRLSKQVIKTAKGKESKSFLVPVRALTELSHIINEIGGEEELISIYLIEDKNQVLFRVGDIDLISRLIDGEFPEYKQIIPTGYKTKSEISREDFLNSLKVVDIIARSVLGNKMILDIDSKGNKISLSATQADLGKNESHFSCKVEGEDLKIAFSSKLLTDILNHVDTDELIFECSEAVRPGVFKIKGDEEFIHLVMPMML</sequence>
<dbReference type="GO" id="GO:0006271">
    <property type="term" value="P:DNA strand elongation involved in DNA replication"/>
    <property type="evidence" value="ECO:0007669"/>
    <property type="project" value="TreeGrafter"/>
</dbReference>
<comment type="caution">
    <text evidence="13">The sequence shown here is derived from an EMBL/GenBank/DDBJ whole genome shotgun (WGS) entry which is preliminary data.</text>
</comment>
<protein>
    <recommendedName>
        <fullName evidence="9">Beta sliding clamp</fullName>
    </recommendedName>
</protein>
<proteinExistence type="inferred from homology"/>
<dbReference type="GO" id="GO:0008408">
    <property type="term" value="F:3'-5' exonuclease activity"/>
    <property type="evidence" value="ECO:0007669"/>
    <property type="project" value="InterPro"/>
</dbReference>
<comment type="subcellular location">
    <subcellularLocation>
        <location evidence="1 9">Cytoplasm</location>
    </subcellularLocation>
</comment>
<keyword evidence="5 9" id="KW-0548">Nucleotidyltransferase</keyword>
<evidence type="ECO:0000256" key="9">
    <source>
        <dbReference type="PIRNR" id="PIRNR000804"/>
    </source>
</evidence>
<dbReference type="Gene3D" id="3.10.150.10">
    <property type="entry name" value="DNA Polymerase III, subunit A, domain 2"/>
    <property type="match status" value="1"/>
</dbReference>
<keyword evidence="8" id="KW-0238">DNA-binding</keyword>
<evidence type="ECO:0000256" key="7">
    <source>
        <dbReference type="ARBA" id="ARBA00022932"/>
    </source>
</evidence>
<dbReference type="AlphaFoldDB" id="A0A101H092"/>
<dbReference type="Pfam" id="PF02768">
    <property type="entry name" value="DNA_pol3_beta_3"/>
    <property type="match status" value="1"/>
</dbReference>
<keyword evidence="7 9" id="KW-0239">DNA-directed DNA polymerase</keyword>
<dbReference type="InterPro" id="IPR022634">
    <property type="entry name" value="DNA_polIII_beta_N"/>
</dbReference>
<accession>A0A101H092</accession>
<comment type="similarity">
    <text evidence="2 9">Belongs to the beta sliding clamp family.</text>
</comment>
<dbReference type="PANTHER" id="PTHR30478:SF0">
    <property type="entry name" value="BETA SLIDING CLAMP"/>
    <property type="match status" value="1"/>
</dbReference>
<evidence type="ECO:0000256" key="1">
    <source>
        <dbReference type="ARBA" id="ARBA00004496"/>
    </source>
</evidence>
<comment type="subunit">
    <text evidence="9">Forms a ring-shaped head-to-tail homodimer around DNA.</text>
</comment>
<feature type="domain" description="DNA polymerase III beta sliding clamp C-terminal" evidence="12">
    <location>
        <begin position="250"/>
        <end position="372"/>
    </location>
</feature>
<evidence type="ECO:0000259" key="12">
    <source>
        <dbReference type="Pfam" id="PF02768"/>
    </source>
</evidence>
<gene>
    <name evidence="13" type="ORF">XD87_0181</name>
</gene>
<organism evidence="13 14">
    <name type="scientific">candidate division WS6 bacterium 36_33</name>
    <dbReference type="NCBI Taxonomy" id="1641388"/>
    <lineage>
        <taxon>Bacteria</taxon>
        <taxon>Candidatus Dojkabacteria</taxon>
    </lineage>
</organism>
<dbReference type="NCBIfam" id="TIGR00663">
    <property type="entry name" value="dnan"/>
    <property type="match status" value="1"/>
</dbReference>
<evidence type="ECO:0000259" key="10">
    <source>
        <dbReference type="Pfam" id="PF00712"/>
    </source>
</evidence>
<dbReference type="SUPFAM" id="SSF55979">
    <property type="entry name" value="DNA clamp"/>
    <property type="match status" value="3"/>
</dbReference>
<dbReference type="GO" id="GO:0003887">
    <property type="term" value="F:DNA-directed DNA polymerase activity"/>
    <property type="evidence" value="ECO:0007669"/>
    <property type="project" value="UniProtKB-UniRule"/>
</dbReference>
<dbReference type="InterPro" id="IPR022637">
    <property type="entry name" value="DNA_polIII_beta_cen"/>
</dbReference>
<dbReference type="InterPro" id="IPR046938">
    <property type="entry name" value="DNA_clamp_sf"/>
</dbReference>
<keyword evidence="3 9" id="KW-0963">Cytoplasm</keyword>
<evidence type="ECO:0000313" key="13">
    <source>
        <dbReference type="EMBL" id="KUK67350.1"/>
    </source>
</evidence>
<dbReference type="Pfam" id="PF02767">
    <property type="entry name" value="DNA_pol3_beta_2"/>
    <property type="match status" value="1"/>
</dbReference>
<dbReference type="GO" id="GO:0009360">
    <property type="term" value="C:DNA polymerase III complex"/>
    <property type="evidence" value="ECO:0007669"/>
    <property type="project" value="InterPro"/>
</dbReference>
<evidence type="ECO:0000256" key="8">
    <source>
        <dbReference type="ARBA" id="ARBA00023125"/>
    </source>
</evidence>
<evidence type="ECO:0000256" key="2">
    <source>
        <dbReference type="ARBA" id="ARBA00010752"/>
    </source>
</evidence>
<dbReference type="SMART" id="SM00480">
    <property type="entry name" value="POL3Bc"/>
    <property type="match status" value="1"/>
</dbReference>
<reference evidence="14" key="1">
    <citation type="journal article" date="2015" name="MBio">
        <title>Genome-Resolved Metagenomic Analysis Reveals Roles for Candidate Phyla and Other Microbial Community Members in Biogeochemical Transformations in Oil Reservoirs.</title>
        <authorList>
            <person name="Hu P."/>
            <person name="Tom L."/>
            <person name="Singh A."/>
            <person name="Thomas B.C."/>
            <person name="Baker B.J."/>
            <person name="Piceno Y.M."/>
            <person name="Andersen G.L."/>
            <person name="Banfield J.F."/>
        </authorList>
    </citation>
    <scope>NUCLEOTIDE SEQUENCE [LARGE SCALE GENOMIC DNA]</scope>
</reference>
<evidence type="ECO:0000259" key="11">
    <source>
        <dbReference type="Pfam" id="PF02767"/>
    </source>
</evidence>
<keyword evidence="6 9" id="KW-0235">DNA replication</keyword>
<feature type="domain" description="DNA polymerase III beta sliding clamp N-terminal" evidence="10">
    <location>
        <begin position="1"/>
        <end position="118"/>
    </location>
</feature>
<name>A0A101H092_9BACT</name>
<dbReference type="GO" id="GO:0005737">
    <property type="term" value="C:cytoplasm"/>
    <property type="evidence" value="ECO:0007669"/>
    <property type="project" value="UniProtKB-SubCell"/>
</dbReference>
<dbReference type="InterPro" id="IPR022635">
    <property type="entry name" value="DNA_polIII_beta_C"/>
</dbReference>
<evidence type="ECO:0000256" key="4">
    <source>
        <dbReference type="ARBA" id="ARBA00022679"/>
    </source>
</evidence>
<evidence type="ECO:0000256" key="5">
    <source>
        <dbReference type="ARBA" id="ARBA00022695"/>
    </source>
</evidence>
<evidence type="ECO:0000313" key="14">
    <source>
        <dbReference type="Proteomes" id="UP000053469"/>
    </source>
</evidence>
<dbReference type="PANTHER" id="PTHR30478">
    <property type="entry name" value="DNA POLYMERASE III SUBUNIT BETA"/>
    <property type="match status" value="1"/>
</dbReference>
<feature type="domain" description="DNA polymerase III beta sliding clamp central" evidence="11">
    <location>
        <begin position="129"/>
        <end position="248"/>
    </location>
</feature>
<keyword evidence="4 9" id="KW-0808">Transferase</keyword>
<comment type="function">
    <text evidence="9">Confers DNA tethering and processivity to DNA polymerases and other proteins. Acts as a clamp, forming a ring around DNA (a reaction catalyzed by the clamp-loading complex) which diffuses in an ATP-independent manner freely and bidirectionally along dsDNA. Initially characterized for its ability to contact the catalytic subunit of DNA polymerase III (Pol III), a complex, multichain enzyme responsible for most of the replicative synthesis in bacteria; Pol III exhibits 3'-5' exonuclease proofreading activity. The beta chain is required for initiation of replication as well as for processivity of DNA replication.</text>
</comment>
<evidence type="ECO:0000256" key="6">
    <source>
        <dbReference type="ARBA" id="ARBA00022705"/>
    </source>
</evidence>
<dbReference type="Pfam" id="PF00712">
    <property type="entry name" value="DNA_pol3_beta"/>
    <property type="match status" value="1"/>
</dbReference>
<dbReference type="InterPro" id="IPR001001">
    <property type="entry name" value="DNA_polIII_beta"/>
</dbReference>
<dbReference type="Gene3D" id="3.70.10.10">
    <property type="match status" value="1"/>
</dbReference>
<dbReference type="CDD" id="cd00140">
    <property type="entry name" value="beta_clamp"/>
    <property type="match status" value="1"/>
</dbReference>
<dbReference type="Proteomes" id="UP000053469">
    <property type="component" value="Unassembled WGS sequence"/>
</dbReference>
<dbReference type="EMBL" id="LGGI01000017">
    <property type="protein sequence ID" value="KUK67350.1"/>
    <property type="molecule type" value="Genomic_DNA"/>
</dbReference>
<dbReference type="GO" id="GO:0003677">
    <property type="term" value="F:DNA binding"/>
    <property type="evidence" value="ECO:0007669"/>
    <property type="project" value="UniProtKB-UniRule"/>
</dbReference>
<dbReference type="PIRSF" id="PIRSF000804">
    <property type="entry name" value="DNA_pol_III_b"/>
    <property type="match status" value="1"/>
</dbReference>